<protein>
    <submittedName>
        <fullName evidence="2">Uncharacterized protein</fullName>
    </submittedName>
</protein>
<evidence type="ECO:0000313" key="2">
    <source>
        <dbReference type="EMBL" id="GBG62691.1"/>
    </source>
</evidence>
<reference evidence="2 3" key="1">
    <citation type="journal article" date="2018" name="Cell">
        <title>The Chara Genome: Secondary Complexity and Implications for Plant Terrestrialization.</title>
        <authorList>
            <person name="Nishiyama T."/>
            <person name="Sakayama H."/>
            <person name="Vries J.D."/>
            <person name="Buschmann H."/>
            <person name="Saint-Marcoux D."/>
            <person name="Ullrich K.K."/>
            <person name="Haas F.B."/>
            <person name="Vanderstraeten L."/>
            <person name="Becker D."/>
            <person name="Lang D."/>
            <person name="Vosolsobe S."/>
            <person name="Rombauts S."/>
            <person name="Wilhelmsson P.K.I."/>
            <person name="Janitza P."/>
            <person name="Kern R."/>
            <person name="Heyl A."/>
            <person name="Rumpler F."/>
            <person name="Villalobos L.I.A.C."/>
            <person name="Clay J.M."/>
            <person name="Skokan R."/>
            <person name="Toyoda A."/>
            <person name="Suzuki Y."/>
            <person name="Kagoshima H."/>
            <person name="Schijlen E."/>
            <person name="Tajeshwar N."/>
            <person name="Catarino B."/>
            <person name="Hetherington A.J."/>
            <person name="Saltykova A."/>
            <person name="Bonnot C."/>
            <person name="Breuninger H."/>
            <person name="Symeonidi A."/>
            <person name="Radhakrishnan G.V."/>
            <person name="Van Nieuwerburgh F."/>
            <person name="Deforce D."/>
            <person name="Chang C."/>
            <person name="Karol K.G."/>
            <person name="Hedrich R."/>
            <person name="Ulvskov P."/>
            <person name="Glockner G."/>
            <person name="Delwiche C.F."/>
            <person name="Petrasek J."/>
            <person name="Van de Peer Y."/>
            <person name="Friml J."/>
            <person name="Beilby M."/>
            <person name="Dolan L."/>
            <person name="Kohara Y."/>
            <person name="Sugano S."/>
            <person name="Fujiyama A."/>
            <person name="Delaux P.-M."/>
            <person name="Quint M."/>
            <person name="TheiBen G."/>
            <person name="Hagemann M."/>
            <person name="Harholt J."/>
            <person name="Dunand C."/>
            <person name="Zachgo S."/>
            <person name="Langdale J."/>
            <person name="Maumus F."/>
            <person name="Straeten D.V.D."/>
            <person name="Gould S.B."/>
            <person name="Rensing S.A."/>
        </authorList>
    </citation>
    <scope>NUCLEOTIDE SEQUENCE [LARGE SCALE GENOMIC DNA]</scope>
    <source>
        <strain evidence="2 3">S276</strain>
    </source>
</reference>
<keyword evidence="3" id="KW-1185">Reference proteome</keyword>
<feature type="signal peptide" evidence="1">
    <location>
        <begin position="1"/>
        <end position="15"/>
    </location>
</feature>
<evidence type="ECO:0000256" key="1">
    <source>
        <dbReference type="SAM" id="SignalP"/>
    </source>
</evidence>
<sequence length="101" mass="11512">MIIFILMIIVETVFFFTDRWMRECGVPLDKPWSAARRNASGNVRVCELQCPCRLLNTSFKRGHVVIDLAITVSFFFPTVSVHTAAGIDWEGKPIFGSFKKE</sequence>
<proteinExistence type="predicted"/>
<dbReference type="Gramene" id="GBG62691">
    <property type="protein sequence ID" value="GBG62691"/>
    <property type="gene ID" value="CBR_g31708"/>
</dbReference>
<dbReference type="EMBL" id="BFEA01000031">
    <property type="protein sequence ID" value="GBG62691.1"/>
    <property type="molecule type" value="Genomic_DNA"/>
</dbReference>
<comment type="caution">
    <text evidence="2">The sequence shown here is derived from an EMBL/GenBank/DDBJ whole genome shotgun (WGS) entry which is preliminary data.</text>
</comment>
<accession>A0A388JXZ3</accession>
<gene>
    <name evidence="2" type="ORF">CBR_g31708</name>
</gene>
<keyword evidence="1" id="KW-0732">Signal</keyword>
<dbReference type="Proteomes" id="UP000265515">
    <property type="component" value="Unassembled WGS sequence"/>
</dbReference>
<feature type="chain" id="PRO_5017192134" evidence="1">
    <location>
        <begin position="16"/>
        <end position="101"/>
    </location>
</feature>
<evidence type="ECO:0000313" key="3">
    <source>
        <dbReference type="Proteomes" id="UP000265515"/>
    </source>
</evidence>
<dbReference type="AlphaFoldDB" id="A0A388JXZ3"/>
<organism evidence="2 3">
    <name type="scientific">Chara braunii</name>
    <name type="common">Braun's stonewort</name>
    <dbReference type="NCBI Taxonomy" id="69332"/>
    <lineage>
        <taxon>Eukaryota</taxon>
        <taxon>Viridiplantae</taxon>
        <taxon>Streptophyta</taxon>
        <taxon>Charophyceae</taxon>
        <taxon>Charales</taxon>
        <taxon>Characeae</taxon>
        <taxon>Chara</taxon>
    </lineage>
</organism>
<name>A0A388JXZ3_CHABU</name>